<feature type="compositionally biased region" description="Low complexity" evidence="7">
    <location>
        <begin position="257"/>
        <end position="266"/>
    </location>
</feature>
<evidence type="ECO:0000256" key="3">
    <source>
        <dbReference type="ARBA" id="ARBA00022448"/>
    </source>
</evidence>
<accession>A0A0J7BC09</accession>
<dbReference type="InterPro" id="IPR045035">
    <property type="entry name" value="YSL-like"/>
</dbReference>
<reference evidence="10" key="1">
    <citation type="journal article" date="2010" name="Genome Res.">
        <title>Population genomic sequencing of Coccidioides fungi reveals recent hybridization and transposon control.</title>
        <authorList>
            <person name="Neafsey D.E."/>
            <person name="Barker B.M."/>
            <person name="Sharpton T.J."/>
            <person name="Stajich J.E."/>
            <person name="Park D.J."/>
            <person name="Whiston E."/>
            <person name="Hung C.-Y."/>
            <person name="McMahan C."/>
            <person name="White J."/>
            <person name="Sykes S."/>
            <person name="Heiman D."/>
            <person name="Young S."/>
            <person name="Zeng Q."/>
            <person name="Abouelleil A."/>
            <person name="Aftuck L."/>
            <person name="Bessette D."/>
            <person name="Brown A."/>
            <person name="FitzGerald M."/>
            <person name="Lui A."/>
            <person name="Macdonald J.P."/>
            <person name="Priest M."/>
            <person name="Orbach M.J."/>
            <person name="Galgiani J.N."/>
            <person name="Kirkland T.N."/>
            <person name="Cole G.T."/>
            <person name="Birren B.W."/>
            <person name="Henn M.R."/>
            <person name="Taylor J.W."/>
            <person name="Rounsley S.D."/>
        </authorList>
    </citation>
    <scope>NUCLEOTIDE SEQUENCE [LARGE SCALE GENOMIC DNA]</scope>
    <source>
        <strain evidence="10">RMSCC 2394</strain>
    </source>
</reference>
<dbReference type="GO" id="GO:0000329">
    <property type="term" value="C:fungal-type vacuole membrane"/>
    <property type="evidence" value="ECO:0007669"/>
    <property type="project" value="TreeGrafter"/>
</dbReference>
<dbReference type="Pfam" id="PF03169">
    <property type="entry name" value="OPT"/>
    <property type="match status" value="1"/>
</dbReference>
<comment type="subcellular location">
    <subcellularLocation>
        <location evidence="1">Membrane</location>
        <topology evidence="1">Multi-pass membrane protein</topology>
    </subcellularLocation>
</comment>
<feature type="region of interest" description="Disordered" evidence="7">
    <location>
        <begin position="731"/>
        <end position="763"/>
    </location>
</feature>
<feature type="transmembrane region" description="Helical" evidence="8">
    <location>
        <begin position="182"/>
        <end position="200"/>
    </location>
</feature>
<feature type="transmembrane region" description="Helical" evidence="8">
    <location>
        <begin position="500"/>
        <end position="521"/>
    </location>
</feature>
<feature type="compositionally biased region" description="Polar residues" evidence="7">
    <location>
        <begin position="1"/>
        <end position="23"/>
    </location>
</feature>
<feature type="transmembrane region" description="Helical" evidence="8">
    <location>
        <begin position="69"/>
        <end position="87"/>
    </location>
</feature>
<feature type="transmembrane region" description="Helical" evidence="8">
    <location>
        <begin position="376"/>
        <end position="398"/>
    </location>
</feature>
<dbReference type="STRING" id="404692.A0A0J7BC09"/>
<name>A0A0J7BC09_COCIT</name>
<evidence type="ECO:0000256" key="7">
    <source>
        <dbReference type="SAM" id="MobiDB-lite"/>
    </source>
</evidence>
<feature type="transmembrane region" description="Helical" evidence="8">
    <location>
        <begin position="93"/>
        <end position="113"/>
    </location>
</feature>
<dbReference type="InterPro" id="IPR004813">
    <property type="entry name" value="OPT"/>
</dbReference>
<dbReference type="OrthoDB" id="627262at2759"/>
<dbReference type="Proteomes" id="UP000054565">
    <property type="component" value="Unassembled WGS sequence"/>
</dbReference>
<feature type="region of interest" description="Disordered" evidence="7">
    <location>
        <begin position="230"/>
        <end position="271"/>
    </location>
</feature>
<dbReference type="GO" id="GO:0035673">
    <property type="term" value="F:oligopeptide transmembrane transporter activity"/>
    <property type="evidence" value="ECO:0007669"/>
    <property type="project" value="InterPro"/>
</dbReference>
<keyword evidence="5 8" id="KW-1133">Transmembrane helix</keyword>
<evidence type="ECO:0000256" key="2">
    <source>
        <dbReference type="ARBA" id="ARBA00008807"/>
    </source>
</evidence>
<feature type="compositionally biased region" description="Polar residues" evidence="7">
    <location>
        <begin position="52"/>
        <end position="62"/>
    </location>
</feature>
<feature type="region of interest" description="Disordered" evidence="7">
    <location>
        <begin position="433"/>
        <end position="465"/>
    </location>
</feature>
<keyword evidence="4 8" id="KW-0812">Transmembrane</keyword>
<feature type="transmembrane region" description="Helical" evidence="8">
    <location>
        <begin position="125"/>
        <end position="151"/>
    </location>
</feature>
<evidence type="ECO:0000256" key="8">
    <source>
        <dbReference type="SAM" id="Phobius"/>
    </source>
</evidence>
<organism evidence="9 10">
    <name type="scientific">Coccidioides immitis RMSCC 2394</name>
    <dbReference type="NCBI Taxonomy" id="404692"/>
    <lineage>
        <taxon>Eukaryota</taxon>
        <taxon>Fungi</taxon>
        <taxon>Dikarya</taxon>
        <taxon>Ascomycota</taxon>
        <taxon>Pezizomycotina</taxon>
        <taxon>Eurotiomycetes</taxon>
        <taxon>Eurotiomycetidae</taxon>
        <taxon>Onygenales</taxon>
        <taxon>Onygenaceae</taxon>
        <taxon>Coccidioides</taxon>
    </lineage>
</organism>
<evidence type="ECO:0000256" key="6">
    <source>
        <dbReference type="ARBA" id="ARBA00023136"/>
    </source>
</evidence>
<protein>
    <submittedName>
        <fullName evidence="9">Oligonucleotide transporter</fullName>
    </submittedName>
</protein>
<evidence type="ECO:0000256" key="4">
    <source>
        <dbReference type="ARBA" id="ARBA00022692"/>
    </source>
</evidence>
<keyword evidence="6 8" id="KW-0472">Membrane</keyword>
<dbReference type="NCBIfam" id="TIGR00728">
    <property type="entry name" value="OPT_sfam"/>
    <property type="match status" value="1"/>
</dbReference>
<evidence type="ECO:0000313" key="9">
    <source>
        <dbReference type="EMBL" id="KMP07607.1"/>
    </source>
</evidence>
<evidence type="ECO:0000256" key="5">
    <source>
        <dbReference type="ARBA" id="ARBA00022989"/>
    </source>
</evidence>
<proteinExistence type="inferred from homology"/>
<feature type="compositionally biased region" description="Basic and acidic residues" evidence="7">
    <location>
        <begin position="40"/>
        <end position="50"/>
    </location>
</feature>
<keyword evidence="3" id="KW-0813">Transport</keyword>
<dbReference type="PANTHER" id="PTHR31645">
    <property type="entry name" value="OLIGOPEPTIDE TRANSPORTER YGL114W-RELATED"/>
    <property type="match status" value="1"/>
</dbReference>
<feature type="compositionally biased region" description="Basic and acidic residues" evidence="7">
    <location>
        <begin position="455"/>
        <end position="465"/>
    </location>
</feature>
<sequence>MASNQALSDQSPDVQHAASTAGFSQPAPEPSRSAYLAGQETHDHDGHDSDTPGLSSSRKTSAQSFTPRSLLVGLGIGTLITFSNTYFGLQTGWISSMAMPSSLIGFAVFKAIAPYLSFPFSPIENVLIQTVAGAVGTMPLGCGFVGVIPALEFLLRDGPDGERGGDDGQGEGGPLRLGFWKLVVWSLGVCLFGVVFAVPLRKEVIVREKLKFPSGTATALMIRVLHGSGQEAEKPKTARGSPNAEYQETERLLASGPNPSEISRPPSSRDRRQDWKGKIRLLILAFGVSAFYTLLSYFVPIFRNLPVFGFTLASKWLWTLNPSPAYVGQGIIMGSATSLHMLVGAIVGWGILSPLAKSRGWAPGPVDNWENGSKGWIVWVSLAIMLADSVMNLGWLILRPVVHYAPDVFRVLRRRTGQRGFWQRLFSKSSNSREGYIPIGHGHDTEEQDPAPDISNKDYDEKDAPPSELVSMRTVAILLPLTLILNVVCMHIAFGSIITPFLSSLATLLALVLSVMGVRALGETDLNPVSGISKVTQLIFALATPSSSHTRRSAIVTNLLAGAVSESGALQAGDMMQDLKTGHILRASPKAQFYGQLIGSLFGAVISVAVYRLYINVYEVPGDMFQIPTAYVWIFTARLVTGQGLPDMAWQVSGIAAVIFTVTTIVRIFGAAGLRKGGSAPSWRAWIPGGIAVAVGMYNVPSFTLARAIGGLIDLWWRWRQKKRQKGQRAVAASALHGEDDGGGDGSLSRLQDEQGDNQGANGTHSTIVILASGLILGEGVKIDPDIAMPTMNSDKLLRCTKIQDDKQLIHALIM</sequence>
<feature type="region of interest" description="Disordered" evidence="7">
    <location>
        <begin position="1"/>
        <end position="62"/>
    </location>
</feature>
<feature type="transmembrane region" description="Helical" evidence="8">
    <location>
        <begin position="593"/>
        <end position="614"/>
    </location>
</feature>
<dbReference type="AlphaFoldDB" id="A0A0J7BC09"/>
<feature type="transmembrane region" description="Helical" evidence="8">
    <location>
        <begin position="339"/>
        <end position="356"/>
    </location>
</feature>
<feature type="transmembrane region" description="Helical" evidence="8">
    <location>
        <begin position="648"/>
        <end position="669"/>
    </location>
</feature>
<dbReference type="PANTHER" id="PTHR31645:SF0">
    <property type="entry name" value="OLIGOPEPTIDE TRANSPORTER YGL114W-RELATED"/>
    <property type="match status" value="1"/>
</dbReference>
<comment type="similarity">
    <text evidence="2">Belongs to the oligopeptide OPT transporter family.</text>
</comment>
<evidence type="ECO:0000256" key="1">
    <source>
        <dbReference type="ARBA" id="ARBA00004141"/>
    </source>
</evidence>
<dbReference type="EMBL" id="DS028097">
    <property type="protein sequence ID" value="KMP07607.1"/>
    <property type="molecule type" value="Genomic_DNA"/>
</dbReference>
<gene>
    <name evidence="9" type="ORF">CIRG_07288</name>
</gene>
<evidence type="ECO:0000313" key="10">
    <source>
        <dbReference type="Proteomes" id="UP000054565"/>
    </source>
</evidence>
<feature type="transmembrane region" description="Helical" evidence="8">
    <location>
        <begin position="279"/>
        <end position="299"/>
    </location>
</feature>